<proteinExistence type="predicted"/>
<feature type="compositionally biased region" description="Polar residues" evidence="1">
    <location>
        <begin position="44"/>
        <end position="61"/>
    </location>
</feature>
<evidence type="ECO:0000313" key="2">
    <source>
        <dbReference type="EMBL" id="WPB07699.1"/>
    </source>
</evidence>
<gene>
    <name evidence="2" type="ORF">RHO25_012360</name>
</gene>
<reference evidence="2 3" key="1">
    <citation type="submission" date="2023-09" db="EMBL/GenBank/DDBJ databases">
        <title>Complete-Gapless Cercospora beticola genome.</title>
        <authorList>
            <person name="Wyatt N.A."/>
            <person name="Spanner R.E."/>
            <person name="Bolton M.D."/>
        </authorList>
    </citation>
    <scope>NUCLEOTIDE SEQUENCE [LARGE SCALE GENOMIC DNA]</scope>
    <source>
        <strain evidence="2">Cb09-40</strain>
    </source>
</reference>
<dbReference type="RefSeq" id="XP_065459606.1">
    <property type="nucleotide sequence ID" value="XM_065603534.1"/>
</dbReference>
<keyword evidence="3" id="KW-1185">Reference proteome</keyword>
<feature type="region of interest" description="Disordered" evidence="1">
    <location>
        <begin position="35"/>
        <end position="62"/>
    </location>
</feature>
<sequence>MDPQGNGQRNGCLICTEPAENVYLESADEALKPSISDHGAISRIDTNPNGSLPESATSWPQPASRLLPTLDAQVWFDDEKAPAITTRSTNNVRRGCGRRPGLENESTVKDLVARTTWHGDAGSLAGAEGLSVRS</sequence>
<name>A0ABZ0P8A0_CERBT</name>
<dbReference type="Proteomes" id="UP001302367">
    <property type="component" value="Chromosome 9"/>
</dbReference>
<organism evidence="2 3">
    <name type="scientific">Cercospora beticola</name>
    <name type="common">Sugarbeet leaf spot fungus</name>
    <dbReference type="NCBI Taxonomy" id="122368"/>
    <lineage>
        <taxon>Eukaryota</taxon>
        <taxon>Fungi</taxon>
        <taxon>Dikarya</taxon>
        <taxon>Ascomycota</taxon>
        <taxon>Pezizomycotina</taxon>
        <taxon>Dothideomycetes</taxon>
        <taxon>Dothideomycetidae</taxon>
        <taxon>Mycosphaerellales</taxon>
        <taxon>Mycosphaerellaceae</taxon>
        <taxon>Cercospora</taxon>
    </lineage>
</organism>
<dbReference type="EMBL" id="CP134192">
    <property type="protein sequence ID" value="WPB07699.1"/>
    <property type="molecule type" value="Genomic_DNA"/>
</dbReference>
<accession>A0ABZ0P8A0</accession>
<protein>
    <submittedName>
        <fullName evidence="2">Uncharacterized protein</fullName>
    </submittedName>
</protein>
<evidence type="ECO:0000256" key="1">
    <source>
        <dbReference type="SAM" id="MobiDB-lite"/>
    </source>
</evidence>
<evidence type="ECO:0000313" key="3">
    <source>
        <dbReference type="Proteomes" id="UP001302367"/>
    </source>
</evidence>
<dbReference type="GeneID" id="90644839"/>